<protein>
    <submittedName>
        <fullName evidence="10">Nuclease HARBI1</fullName>
    </submittedName>
</protein>
<evidence type="ECO:0000256" key="4">
    <source>
        <dbReference type="ARBA" id="ARBA00022722"/>
    </source>
</evidence>
<dbReference type="PANTHER" id="PTHR22930">
    <property type="match status" value="1"/>
</dbReference>
<dbReference type="GO" id="GO:0016787">
    <property type="term" value="F:hydrolase activity"/>
    <property type="evidence" value="ECO:0007669"/>
    <property type="project" value="UniProtKB-KW"/>
</dbReference>
<feature type="domain" description="DDE Tnp4" evidence="8">
    <location>
        <begin position="64"/>
        <end position="226"/>
    </location>
</feature>
<evidence type="ECO:0000256" key="5">
    <source>
        <dbReference type="ARBA" id="ARBA00022723"/>
    </source>
</evidence>
<evidence type="ECO:0000256" key="2">
    <source>
        <dbReference type="ARBA" id="ARBA00004123"/>
    </source>
</evidence>
<evidence type="ECO:0000313" key="11">
    <source>
        <dbReference type="Proteomes" id="UP000321393"/>
    </source>
</evidence>
<dbReference type="InterPro" id="IPR027806">
    <property type="entry name" value="HARBI1_dom"/>
</dbReference>
<comment type="caution">
    <text evidence="10">The sequence shown here is derived from an EMBL/GenBank/DDBJ whole genome shotgun (WGS) entry which is preliminary data.</text>
</comment>
<comment type="cofactor">
    <cofactor evidence="1">
        <name>a divalent metal cation</name>
        <dbReference type="ChEBI" id="CHEBI:60240"/>
    </cofactor>
</comment>
<evidence type="ECO:0000259" key="9">
    <source>
        <dbReference type="Pfam" id="PF26138"/>
    </source>
</evidence>
<keyword evidence="4" id="KW-0540">Nuclease</keyword>
<dbReference type="InterPro" id="IPR045249">
    <property type="entry name" value="HARBI1-like"/>
</dbReference>
<evidence type="ECO:0000256" key="7">
    <source>
        <dbReference type="ARBA" id="ARBA00023242"/>
    </source>
</evidence>
<evidence type="ECO:0000256" key="6">
    <source>
        <dbReference type="ARBA" id="ARBA00022801"/>
    </source>
</evidence>
<dbReference type="InterPro" id="IPR058353">
    <property type="entry name" value="DUF8040"/>
</dbReference>
<proteinExistence type="inferred from homology"/>
<evidence type="ECO:0000256" key="1">
    <source>
        <dbReference type="ARBA" id="ARBA00001968"/>
    </source>
</evidence>
<dbReference type="EMBL" id="SSTE01005668">
    <property type="protein sequence ID" value="KAA0060531.1"/>
    <property type="molecule type" value="Genomic_DNA"/>
</dbReference>
<comment type="subcellular location">
    <subcellularLocation>
        <location evidence="2">Nucleus</location>
    </subcellularLocation>
</comment>
<dbReference type="AlphaFoldDB" id="A0A5A7V485"/>
<gene>
    <name evidence="10" type="ORF">E6C27_scaffold22G003880</name>
</gene>
<keyword evidence="6" id="KW-0378">Hydrolase</keyword>
<dbReference type="GO" id="GO:0004518">
    <property type="term" value="F:nuclease activity"/>
    <property type="evidence" value="ECO:0007669"/>
    <property type="project" value="UniProtKB-KW"/>
</dbReference>
<keyword evidence="7" id="KW-0539">Nucleus</keyword>
<accession>A0A5A7V485</accession>
<sequence>MVAVFLHILAHDVKNRVVQREFLRSGKTISWHFNIVLLAVVHFHDVLLKKPQSVSTVAQIPDGDGTHIKVNMMASDRPRYRTRKGEVATNVLGVCDMKVAFVFVLAGWEGSAVDSHILRDAISRLNSLKVSKGNYSITTYSIGYPNAEDFLAPYKGQRYHLQEWPRAKNAPSIAKEFFNMKHSPTHNVIERAFRMLKGRWKILRGKSYYPVQVQCLTILACCLLQNLINKEMMNADISKDIDEGDSTYATTIGDDIHYIETSNKWGQWKDDLAKEIFSEWGLRN</sequence>
<dbReference type="GO" id="GO:0046872">
    <property type="term" value="F:metal ion binding"/>
    <property type="evidence" value="ECO:0007669"/>
    <property type="project" value="UniProtKB-KW"/>
</dbReference>
<evidence type="ECO:0000313" key="10">
    <source>
        <dbReference type="EMBL" id="KAA0060531.1"/>
    </source>
</evidence>
<name>A0A5A7V485_CUCMM</name>
<reference evidence="10 11" key="1">
    <citation type="submission" date="2019-08" db="EMBL/GenBank/DDBJ databases">
        <title>Draft genome sequences of two oriental melons (Cucumis melo L. var makuwa).</title>
        <authorList>
            <person name="Kwon S.-Y."/>
        </authorList>
    </citation>
    <scope>NUCLEOTIDE SEQUENCE [LARGE SCALE GENOMIC DNA]</scope>
    <source>
        <strain evidence="11">cv. SW 3</strain>
        <tissue evidence="10">Leaf</tissue>
    </source>
</reference>
<evidence type="ECO:0000256" key="3">
    <source>
        <dbReference type="ARBA" id="ARBA00006958"/>
    </source>
</evidence>
<keyword evidence="5" id="KW-0479">Metal-binding</keyword>
<dbReference type="OrthoDB" id="1714179at2759"/>
<dbReference type="PANTHER" id="PTHR22930:SF281">
    <property type="entry name" value="NUCLEASE"/>
    <property type="match status" value="1"/>
</dbReference>
<feature type="domain" description="DUF8040" evidence="9">
    <location>
        <begin position="2"/>
        <end position="41"/>
    </location>
</feature>
<dbReference type="GO" id="GO:0005634">
    <property type="term" value="C:nucleus"/>
    <property type="evidence" value="ECO:0007669"/>
    <property type="project" value="UniProtKB-SubCell"/>
</dbReference>
<dbReference type="Pfam" id="PF13359">
    <property type="entry name" value="DDE_Tnp_4"/>
    <property type="match status" value="1"/>
</dbReference>
<organism evidence="10 11">
    <name type="scientific">Cucumis melo var. makuwa</name>
    <name type="common">Oriental melon</name>
    <dbReference type="NCBI Taxonomy" id="1194695"/>
    <lineage>
        <taxon>Eukaryota</taxon>
        <taxon>Viridiplantae</taxon>
        <taxon>Streptophyta</taxon>
        <taxon>Embryophyta</taxon>
        <taxon>Tracheophyta</taxon>
        <taxon>Spermatophyta</taxon>
        <taxon>Magnoliopsida</taxon>
        <taxon>eudicotyledons</taxon>
        <taxon>Gunneridae</taxon>
        <taxon>Pentapetalae</taxon>
        <taxon>rosids</taxon>
        <taxon>fabids</taxon>
        <taxon>Cucurbitales</taxon>
        <taxon>Cucurbitaceae</taxon>
        <taxon>Benincaseae</taxon>
        <taxon>Cucumis</taxon>
    </lineage>
</organism>
<dbReference type="Pfam" id="PF26138">
    <property type="entry name" value="DUF8040"/>
    <property type="match status" value="1"/>
</dbReference>
<evidence type="ECO:0000259" key="8">
    <source>
        <dbReference type="Pfam" id="PF13359"/>
    </source>
</evidence>
<comment type="similarity">
    <text evidence="3">Belongs to the HARBI1 family.</text>
</comment>
<dbReference type="Proteomes" id="UP000321393">
    <property type="component" value="Unassembled WGS sequence"/>
</dbReference>